<feature type="chain" id="PRO_5043013382" evidence="3">
    <location>
        <begin position="23"/>
        <end position="367"/>
    </location>
</feature>
<name>A0AAN9Z713_9ORTH</name>
<feature type="compositionally biased region" description="Polar residues" evidence="1">
    <location>
        <begin position="275"/>
        <end position="285"/>
    </location>
</feature>
<accession>A0AAN9Z713</accession>
<reference evidence="4 5" key="1">
    <citation type="submission" date="2024-03" db="EMBL/GenBank/DDBJ databases">
        <title>The genome assembly and annotation of the cricket Gryllus longicercus Weissman &amp; Gray.</title>
        <authorList>
            <person name="Szrajer S."/>
            <person name="Gray D."/>
            <person name="Ylla G."/>
        </authorList>
    </citation>
    <scope>NUCLEOTIDE SEQUENCE [LARGE SCALE GENOMIC DNA]</scope>
    <source>
        <strain evidence="4">DAG 2021-001</strain>
        <tissue evidence="4">Whole body minus gut</tissue>
    </source>
</reference>
<evidence type="ECO:0000256" key="1">
    <source>
        <dbReference type="SAM" id="MobiDB-lite"/>
    </source>
</evidence>
<keyword evidence="2" id="KW-0812">Transmembrane</keyword>
<gene>
    <name evidence="4" type="ORF">R5R35_002200</name>
</gene>
<evidence type="ECO:0000256" key="3">
    <source>
        <dbReference type="SAM" id="SignalP"/>
    </source>
</evidence>
<keyword evidence="5" id="KW-1185">Reference proteome</keyword>
<feature type="transmembrane region" description="Helical" evidence="2">
    <location>
        <begin position="310"/>
        <end position="332"/>
    </location>
</feature>
<evidence type="ECO:0000313" key="4">
    <source>
        <dbReference type="EMBL" id="KAK7865137.1"/>
    </source>
</evidence>
<protein>
    <submittedName>
        <fullName evidence="4">Uncharacterized protein</fullName>
    </submittedName>
</protein>
<keyword evidence="2" id="KW-1133">Transmembrane helix</keyword>
<organism evidence="4 5">
    <name type="scientific">Gryllus longicercus</name>
    <dbReference type="NCBI Taxonomy" id="2509291"/>
    <lineage>
        <taxon>Eukaryota</taxon>
        <taxon>Metazoa</taxon>
        <taxon>Ecdysozoa</taxon>
        <taxon>Arthropoda</taxon>
        <taxon>Hexapoda</taxon>
        <taxon>Insecta</taxon>
        <taxon>Pterygota</taxon>
        <taxon>Neoptera</taxon>
        <taxon>Polyneoptera</taxon>
        <taxon>Orthoptera</taxon>
        <taxon>Ensifera</taxon>
        <taxon>Gryllidea</taxon>
        <taxon>Grylloidea</taxon>
        <taxon>Gryllidae</taxon>
        <taxon>Gryllinae</taxon>
        <taxon>Gryllus</taxon>
    </lineage>
</organism>
<keyword evidence="2" id="KW-0472">Membrane</keyword>
<proteinExistence type="predicted"/>
<keyword evidence="3" id="KW-0732">Signal</keyword>
<feature type="region of interest" description="Disordered" evidence="1">
    <location>
        <begin position="260"/>
        <end position="303"/>
    </location>
</feature>
<evidence type="ECO:0000256" key="2">
    <source>
        <dbReference type="SAM" id="Phobius"/>
    </source>
</evidence>
<dbReference type="Proteomes" id="UP001378592">
    <property type="component" value="Unassembled WGS sequence"/>
</dbReference>
<comment type="caution">
    <text evidence="4">The sequence shown here is derived from an EMBL/GenBank/DDBJ whole genome shotgun (WGS) entry which is preliminary data.</text>
</comment>
<evidence type="ECO:0000313" key="5">
    <source>
        <dbReference type="Proteomes" id="UP001378592"/>
    </source>
</evidence>
<dbReference type="AlphaFoldDB" id="A0AAN9Z713"/>
<feature type="signal peptide" evidence="3">
    <location>
        <begin position="1"/>
        <end position="22"/>
    </location>
</feature>
<dbReference type="EMBL" id="JAZDUA010000185">
    <property type="protein sequence ID" value="KAK7865137.1"/>
    <property type="molecule type" value="Genomic_DNA"/>
</dbReference>
<sequence length="367" mass="38589">MGGRLVQALVLALTLGLQLLQGAGDGAGDDEGECAWAGALPAELQVQSTPPLHFATAHSLHFPPQLACGRRCHCFHVRWMIQEGEGAWRAADAAWEAPWVAVRGLRPSALYRVAVWLRPKAHADASAQDWERRWFRALPAHHRTCPERTPQVRRLRVRALPEAEADGSGSGPGAEPGAGAWQVEARWAPPLPDLCRSALLVLARVPPAAWRMEGGVAADGSLFGALHSCPDWPGQHCLRLPAPHNPDLVQVALVRRGDEGGWSGEGAAQAAVESAKQSGDESTSWPIHLQPHPHAAGAGAGDAGEGPEAVWPLLLLALGLLVLLLCGALPAAAMAFRRRRRAEAAAAAAAGGGGGGGGELISAWTQR</sequence>